<reference evidence="1 2" key="1">
    <citation type="submission" date="2019-08" db="EMBL/GenBank/DDBJ databases">
        <title>Genomes of Antarctic Bizionia species.</title>
        <authorList>
            <person name="Bowman J.P."/>
        </authorList>
    </citation>
    <scope>NUCLEOTIDE SEQUENCE [LARGE SCALE GENOMIC DNA]</scope>
    <source>
        <strain evidence="1 2">ADA-4</strain>
    </source>
</reference>
<gene>
    <name evidence="1" type="ORF">ES674_13480</name>
</gene>
<dbReference type="AlphaFoldDB" id="A0A5D0R2M6"/>
<accession>A0A5D0R2M6</accession>
<dbReference type="RefSeq" id="WP_148404848.1">
    <property type="nucleotide sequence ID" value="NZ_VSKK01000004.1"/>
</dbReference>
<protein>
    <submittedName>
        <fullName evidence="1">Uncharacterized protein</fullName>
    </submittedName>
</protein>
<organism evidence="1 2">
    <name type="scientific">Bizionia myxarmorum</name>
    <dbReference type="NCBI Taxonomy" id="291186"/>
    <lineage>
        <taxon>Bacteria</taxon>
        <taxon>Pseudomonadati</taxon>
        <taxon>Bacteroidota</taxon>
        <taxon>Flavobacteriia</taxon>
        <taxon>Flavobacteriales</taxon>
        <taxon>Flavobacteriaceae</taxon>
        <taxon>Bizionia</taxon>
    </lineage>
</organism>
<dbReference type="OrthoDB" id="1437313at2"/>
<name>A0A5D0R2M6_9FLAO</name>
<dbReference type="PROSITE" id="PS51257">
    <property type="entry name" value="PROKAR_LIPOPROTEIN"/>
    <property type="match status" value="1"/>
</dbReference>
<evidence type="ECO:0000313" key="2">
    <source>
        <dbReference type="Proteomes" id="UP000323720"/>
    </source>
</evidence>
<dbReference type="Proteomes" id="UP000323720">
    <property type="component" value="Unassembled WGS sequence"/>
</dbReference>
<evidence type="ECO:0000313" key="1">
    <source>
        <dbReference type="EMBL" id="TYB75830.1"/>
    </source>
</evidence>
<dbReference type="EMBL" id="VSKK01000004">
    <property type="protein sequence ID" value="TYB75830.1"/>
    <property type="molecule type" value="Genomic_DNA"/>
</dbReference>
<proteinExistence type="predicted"/>
<comment type="caution">
    <text evidence="1">The sequence shown here is derived from an EMBL/GenBank/DDBJ whole genome shotgun (WGS) entry which is preliminary data.</text>
</comment>
<keyword evidence="2" id="KW-1185">Reference proteome</keyword>
<sequence length="149" mass="17716">MKMQFNILAILLFTFVVSCKNETATKSADVEPNPMNEELTKTTNYKESGNFKEEEYRLSSTEDSLVVNWNLDDPERKQDLFTTFKMTQNQMDRYEKALKDWNMDTENPYDKLSANERIKKEDEILKDILDDSQYKAYRKWANRNDDRGI</sequence>